<feature type="region of interest" description="Disordered" evidence="1">
    <location>
        <begin position="50"/>
        <end position="71"/>
    </location>
</feature>
<dbReference type="EMBL" id="KN832870">
    <property type="protein sequence ID" value="KIN07622.1"/>
    <property type="molecule type" value="Genomic_DNA"/>
</dbReference>
<keyword evidence="3" id="KW-1185">Reference proteome</keyword>
<evidence type="ECO:0000313" key="2">
    <source>
        <dbReference type="EMBL" id="KIN07622.1"/>
    </source>
</evidence>
<sequence>MTCRRGLTLLREGACRGFHLGLSCIRCGGRDGEAEPEVCIISHHLEPVSRPRKRERGFRAPLPPRSLRTARSSDREFQGMIKYGVPAIGKSCRPMHKGFSGSGGWNRRHAFLRIRSVFLVRRQTNIATTATNRPGCYMSISDQTVTRGLGWFVRFGTVNRSFSCLAKAARRRPEEATIGRALIRDQSAGD</sequence>
<proteinExistence type="predicted"/>
<dbReference type="AlphaFoldDB" id="A0A0C3HZL9"/>
<dbReference type="HOGENOM" id="CLU_1428395_0_0_1"/>
<dbReference type="Proteomes" id="UP000054321">
    <property type="component" value="Unassembled WGS sequence"/>
</dbReference>
<evidence type="ECO:0000256" key="1">
    <source>
        <dbReference type="SAM" id="MobiDB-lite"/>
    </source>
</evidence>
<gene>
    <name evidence="2" type="ORF">OIDMADRAFT_140173</name>
</gene>
<accession>A0A0C3HZL9</accession>
<reference evidence="2 3" key="1">
    <citation type="submission" date="2014-04" db="EMBL/GenBank/DDBJ databases">
        <authorList>
            <consortium name="DOE Joint Genome Institute"/>
            <person name="Kuo A."/>
            <person name="Martino E."/>
            <person name="Perotto S."/>
            <person name="Kohler A."/>
            <person name="Nagy L.G."/>
            <person name="Floudas D."/>
            <person name="Copeland A."/>
            <person name="Barry K.W."/>
            <person name="Cichocki N."/>
            <person name="Veneault-Fourrey C."/>
            <person name="LaButti K."/>
            <person name="Lindquist E.A."/>
            <person name="Lipzen A."/>
            <person name="Lundell T."/>
            <person name="Morin E."/>
            <person name="Murat C."/>
            <person name="Sun H."/>
            <person name="Tunlid A."/>
            <person name="Henrissat B."/>
            <person name="Grigoriev I.V."/>
            <person name="Hibbett D.S."/>
            <person name="Martin F."/>
            <person name="Nordberg H.P."/>
            <person name="Cantor M.N."/>
            <person name="Hua S.X."/>
        </authorList>
    </citation>
    <scope>NUCLEOTIDE SEQUENCE [LARGE SCALE GENOMIC DNA]</scope>
    <source>
        <strain evidence="2 3">Zn</strain>
    </source>
</reference>
<protein>
    <submittedName>
        <fullName evidence="2">Uncharacterized protein</fullName>
    </submittedName>
</protein>
<dbReference type="InParanoid" id="A0A0C3HZL9"/>
<reference evidence="3" key="2">
    <citation type="submission" date="2015-01" db="EMBL/GenBank/DDBJ databases">
        <title>Evolutionary Origins and Diversification of the Mycorrhizal Mutualists.</title>
        <authorList>
            <consortium name="DOE Joint Genome Institute"/>
            <consortium name="Mycorrhizal Genomics Consortium"/>
            <person name="Kohler A."/>
            <person name="Kuo A."/>
            <person name="Nagy L.G."/>
            <person name="Floudas D."/>
            <person name="Copeland A."/>
            <person name="Barry K.W."/>
            <person name="Cichocki N."/>
            <person name="Veneault-Fourrey C."/>
            <person name="LaButti K."/>
            <person name="Lindquist E.A."/>
            <person name="Lipzen A."/>
            <person name="Lundell T."/>
            <person name="Morin E."/>
            <person name="Murat C."/>
            <person name="Riley R."/>
            <person name="Ohm R."/>
            <person name="Sun H."/>
            <person name="Tunlid A."/>
            <person name="Henrissat B."/>
            <person name="Grigoriev I.V."/>
            <person name="Hibbett D.S."/>
            <person name="Martin F."/>
        </authorList>
    </citation>
    <scope>NUCLEOTIDE SEQUENCE [LARGE SCALE GENOMIC DNA]</scope>
    <source>
        <strain evidence="3">Zn</strain>
    </source>
</reference>
<name>A0A0C3HZL9_OIDMZ</name>
<organism evidence="2 3">
    <name type="scientific">Oidiodendron maius (strain Zn)</name>
    <dbReference type="NCBI Taxonomy" id="913774"/>
    <lineage>
        <taxon>Eukaryota</taxon>
        <taxon>Fungi</taxon>
        <taxon>Dikarya</taxon>
        <taxon>Ascomycota</taxon>
        <taxon>Pezizomycotina</taxon>
        <taxon>Leotiomycetes</taxon>
        <taxon>Leotiomycetes incertae sedis</taxon>
        <taxon>Myxotrichaceae</taxon>
        <taxon>Oidiodendron</taxon>
    </lineage>
</organism>
<evidence type="ECO:0000313" key="3">
    <source>
        <dbReference type="Proteomes" id="UP000054321"/>
    </source>
</evidence>